<dbReference type="InterPro" id="IPR006195">
    <property type="entry name" value="aa-tRNA-synth_II"/>
</dbReference>
<dbReference type="PANTHER" id="PTHR22594:SF5">
    <property type="entry name" value="ASPARTATE--TRNA LIGASE, MITOCHONDRIAL"/>
    <property type="match status" value="1"/>
</dbReference>
<dbReference type="Gene3D" id="3.30.930.10">
    <property type="entry name" value="Bira Bifunctional Protein, Domain 2"/>
    <property type="match status" value="1"/>
</dbReference>
<keyword evidence="6" id="KW-0030">Aminoacyl-tRNA synthetase</keyword>
<feature type="domain" description="Aminoacyl-transfer RNA synthetases class-II family profile" evidence="7">
    <location>
        <begin position="201"/>
        <end position="624"/>
    </location>
</feature>
<dbReference type="NCBIfam" id="NF001750">
    <property type="entry name" value="PRK00476.1"/>
    <property type="match status" value="1"/>
</dbReference>
<dbReference type="InterPro" id="IPR004524">
    <property type="entry name" value="Asp-tRNA-ligase_1"/>
</dbReference>
<dbReference type="AlphaFoldDB" id="A0AAW2Z491"/>
<dbReference type="InterPro" id="IPR004115">
    <property type="entry name" value="GAD-like_sf"/>
</dbReference>
<dbReference type="Gene3D" id="2.40.50.140">
    <property type="entry name" value="Nucleic acid-binding proteins"/>
    <property type="match status" value="1"/>
</dbReference>
<dbReference type="InterPro" id="IPR002312">
    <property type="entry name" value="Asp/Asn-tRNA-synth_IIb"/>
</dbReference>
<dbReference type="InterPro" id="IPR047090">
    <property type="entry name" value="AspRS_core"/>
</dbReference>
<dbReference type="InterPro" id="IPR004365">
    <property type="entry name" value="NA-bd_OB_tRNA"/>
</dbReference>
<dbReference type="EMBL" id="JAOPGA020001024">
    <property type="protein sequence ID" value="KAL0484129.1"/>
    <property type="molecule type" value="Genomic_DNA"/>
</dbReference>
<comment type="similarity">
    <text evidence="1">Belongs to the class-II aminoacyl-tRNA synthetase family. Type 1 subfamily.</text>
</comment>
<dbReference type="HAMAP" id="MF_00044">
    <property type="entry name" value="Asp_tRNA_synth_type1"/>
    <property type="match status" value="1"/>
</dbReference>
<comment type="caution">
    <text evidence="8">The sequence shown here is derived from an EMBL/GenBank/DDBJ whole genome shotgun (WGS) entry which is preliminary data.</text>
</comment>
<dbReference type="Gene3D" id="3.30.1360.30">
    <property type="entry name" value="GAD-like domain"/>
    <property type="match status" value="1"/>
</dbReference>
<keyword evidence="4" id="KW-0067">ATP-binding</keyword>
<dbReference type="InterPro" id="IPR047089">
    <property type="entry name" value="Asp-tRNA-ligase_1_N"/>
</dbReference>
<accession>A0AAW2Z491</accession>
<evidence type="ECO:0000259" key="7">
    <source>
        <dbReference type="PROSITE" id="PS50862"/>
    </source>
</evidence>
<evidence type="ECO:0000256" key="4">
    <source>
        <dbReference type="ARBA" id="ARBA00022840"/>
    </source>
</evidence>
<keyword evidence="3" id="KW-0547">Nucleotide-binding</keyword>
<dbReference type="PANTHER" id="PTHR22594">
    <property type="entry name" value="ASPARTYL/LYSYL-TRNA SYNTHETASE"/>
    <property type="match status" value="1"/>
</dbReference>
<evidence type="ECO:0000313" key="8">
    <source>
        <dbReference type="EMBL" id="KAL0484129.1"/>
    </source>
</evidence>
<dbReference type="CDD" id="cd00777">
    <property type="entry name" value="AspRS_core"/>
    <property type="match status" value="1"/>
</dbReference>
<evidence type="ECO:0000256" key="5">
    <source>
        <dbReference type="ARBA" id="ARBA00022917"/>
    </source>
</evidence>
<proteinExistence type="inferred from homology"/>
<evidence type="ECO:0000256" key="1">
    <source>
        <dbReference type="ARBA" id="ARBA00006303"/>
    </source>
</evidence>
<dbReference type="SUPFAM" id="SSF55261">
    <property type="entry name" value="GAD domain-like"/>
    <property type="match status" value="1"/>
</dbReference>
<evidence type="ECO:0000256" key="3">
    <source>
        <dbReference type="ARBA" id="ARBA00022741"/>
    </source>
</evidence>
<keyword evidence="2" id="KW-0436">Ligase</keyword>
<gene>
    <name evidence="8" type="ORF">AKO1_004902</name>
</gene>
<dbReference type="Pfam" id="PF01336">
    <property type="entry name" value="tRNA_anti-codon"/>
    <property type="match status" value="1"/>
</dbReference>
<name>A0AAW2Z491_9EUKA</name>
<evidence type="ECO:0000313" key="9">
    <source>
        <dbReference type="Proteomes" id="UP001431209"/>
    </source>
</evidence>
<dbReference type="InterPro" id="IPR012340">
    <property type="entry name" value="NA-bd_OB-fold"/>
</dbReference>
<dbReference type="SUPFAM" id="SSF50249">
    <property type="entry name" value="Nucleic acid-binding proteins"/>
    <property type="match status" value="1"/>
</dbReference>
<dbReference type="Proteomes" id="UP001431209">
    <property type="component" value="Unassembled WGS sequence"/>
</dbReference>
<dbReference type="SUPFAM" id="SSF55681">
    <property type="entry name" value="Class II aaRS and biotin synthetases"/>
    <property type="match status" value="1"/>
</dbReference>
<sequence>MFIVGRARSHTMKTSILANRFMRRTLPCQSLLIRKFTSCCVFEQTNPIIPVHNFRETYKRSHYCGDIISDDFVGRDVKFNAWVEKVRTINKENLVFVVLRDRTGTVQAIIDPSDPNIDKTTEVVNNLSVESVVTLTGIVRRRPTDQVNKAMITGDYEVVIREITVLNECSALPLQLASAGEEIRLKYRYLDLRRPELLNNLKIRSKMLKVIKEYMSESRRGFLEIETPTLFKSTPEGAREYIVPTRQKGKFYALTQSPQQYKQLLMVGGIDRYYQIARCYRDESGRMDRQPEFTQVDIEMSFITPQDIYELIEGLLVKLWKEILNHDIKAPFKHMSYHEAMTRFGSDKPDTRFGLEFKDITNTLKSNQGIKKISDSNFTFAFNAKQLGPHLSKKKLDDLKTEIRSDYINTELYLLKYPCNKFDLSENDALKHQLDLQEGDIIVLCTGMRWDHVLNSLGKARLTVCKHMVQLELIEAPPRDQFNFLWVVDFPLFETVDDGHAGISVGKEGLASMHHPFTAPLLEDAHKLTSDPLGVRGMHYDIVLNGMELGGGSIRIHNPEIQRYVLEELLGLGRERTNERFSHLLEALSYGAPPHGGIALGFDRVVSVLCGEHAKSLRDVIAFPKSASGNEVMSGSPGPVESSQLKELFIDISK</sequence>
<dbReference type="PRINTS" id="PR01042">
    <property type="entry name" value="TRNASYNTHASP"/>
</dbReference>
<dbReference type="GO" id="GO:0006422">
    <property type="term" value="P:aspartyl-tRNA aminoacylation"/>
    <property type="evidence" value="ECO:0007669"/>
    <property type="project" value="TreeGrafter"/>
</dbReference>
<evidence type="ECO:0000256" key="6">
    <source>
        <dbReference type="ARBA" id="ARBA00023146"/>
    </source>
</evidence>
<keyword evidence="5" id="KW-0648">Protein biosynthesis</keyword>
<dbReference type="Pfam" id="PF00152">
    <property type="entry name" value="tRNA-synt_2"/>
    <property type="match status" value="1"/>
</dbReference>
<dbReference type="PROSITE" id="PS50862">
    <property type="entry name" value="AA_TRNA_LIGASE_II"/>
    <property type="match status" value="1"/>
</dbReference>
<dbReference type="GO" id="GO:0003676">
    <property type="term" value="F:nucleic acid binding"/>
    <property type="evidence" value="ECO:0007669"/>
    <property type="project" value="InterPro"/>
</dbReference>
<dbReference type="GO" id="GO:0005739">
    <property type="term" value="C:mitochondrion"/>
    <property type="evidence" value="ECO:0007669"/>
    <property type="project" value="TreeGrafter"/>
</dbReference>
<dbReference type="NCBIfam" id="TIGR00459">
    <property type="entry name" value="aspS_bact"/>
    <property type="match status" value="1"/>
</dbReference>
<evidence type="ECO:0000256" key="2">
    <source>
        <dbReference type="ARBA" id="ARBA00022598"/>
    </source>
</evidence>
<dbReference type="CDD" id="cd04317">
    <property type="entry name" value="EcAspRS_like_N"/>
    <property type="match status" value="1"/>
</dbReference>
<protein>
    <submittedName>
        <fullName evidence="8">Aspartyl tRS</fullName>
    </submittedName>
</protein>
<dbReference type="GO" id="GO:0004815">
    <property type="term" value="F:aspartate-tRNA ligase activity"/>
    <property type="evidence" value="ECO:0007669"/>
    <property type="project" value="TreeGrafter"/>
</dbReference>
<reference evidence="8 9" key="1">
    <citation type="submission" date="2024-03" db="EMBL/GenBank/DDBJ databases">
        <title>The Acrasis kona genome and developmental transcriptomes reveal deep origins of eukaryotic multicellular pathways.</title>
        <authorList>
            <person name="Sheikh S."/>
            <person name="Fu C.-J."/>
            <person name="Brown M.W."/>
            <person name="Baldauf S.L."/>
        </authorList>
    </citation>
    <scope>NUCLEOTIDE SEQUENCE [LARGE SCALE GENOMIC DNA]</scope>
    <source>
        <strain evidence="8 9">ATCC MYA-3509</strain>
    </source>
</reference>
<dbReference type="InterPro" id="IPR045864">
    <property type="entry name" value="aa-tRNA-synth_II/BPL/LPL"/>
</dbReference>
<keyword evidence="9" id="KW-1185">Reference proteome</keyword>
<organism evidence="8 9">
    <name type="scientific">Acrasis kona</name>
    <dbReference type="NCBI Taxonomy" id="1008807"/>
    <lineage>
        <taxon>Eukaryota</taxon>
        <taxon>Discoba</taxon>
        <taxon>Heterolobosea</taxon>
        <taxon>Tetramitia</taxon>
        <taxon>Eutetramitia</taxon>
        <taxon>Acrasidae</taxon>
        <taxon>Acrasis</taxon>
    </lineage>
</organism>
<dbReference type="GO" id="GO:0005524">
    <property type="term" value="F:ATP binding"/>
    <property type="evidence" value="ECO:0007669"/>
    <property type="project" value="UniProtKB-KW"/>
</dbReference>
<dbReference type="InterPro" id="IPR004364">
    <property type="entry name" value="Aa-tRNA-synt_II"/>
</dbReference>